<proteinExistence type="predicted"/>
<accession>A0A1G9UA52</accession>
<gene>
    <name evidence="1" type="ORF">SAMN04488568_11455</name>
</gene>
<dbReference type="Proteomes" id="UP000199759">
    <property type="component" value="Unassembled WGS sequence"/>
</dbReference>
<dbReference type="STRING" id="144026.SAMN04488568_11455"/>
<evidence type="ECO:0000313" key="2">
    <source>
        <dbReference type="Proteomes" id="UP000199759"/>
    </source>
</evidence>
<name>A0A1G9UA52_9PROT</name>
<dbReference type="EMBL" id="FNHG01000014">
    <property type="protein sequence ID" value="SDM56712.1"/>
    <property type="molecule type" value="Genomic_DNA"/>
</dbReference>
<sequence>MLKLVETPEAKASAQALLEKRLYESLDDQGVLNIGFPGGNYNIPVYAAGPDRLWAGFKEPANDYKIRRYWNAFGVFDRDLKSQAITVEINIAADSNSKQVAGAFATDLETGDTILLHSGKIGGGHKGVGRTAFLVWSKAELVEVVDIAGGIREGIIIAGLNSPNLADEVWDFVRLVSEFKLAVRAGELETEKFRNSVAEYERYSKEFSGKKSGGGGARGQYFAMHGRVVQALFDERSRQATSEEKVLNSGLIDLYVRRSGRITEVYEVKAKSDRQSIYSAIGQLVTHSCTEGADARKFLVIPEEWSPSSGFEAAFTRYEIEIIGFGVDKEREVTFRRPSNG</sequence>
<evidence type="ECO:0000313" key="1">
    <source>
        <dbReference type="EMBL" id="SDM56712.1"/>
    </source>
</evidence>
<organism evidence="1 2">
    <name type="scientific">Maricaulis salignorans</name>
    <dbReference type="NCBI Taxonomy" id="144026"/>
    <lineage>
        <taxon>Bacteria</taxon>
        <taxon>Pseudomonadati</taxon>
        <taxon>Pseudomonadota</taxon>
        <taxon>Alphaproteobacteria</taxon>
        <taxon>Maricaulales</taxon>
        <taxon>Maricaulaceae</taxon>
        <taxon>Maricaulis</taxon>
    </lineage>
</organism>
<keyword evidence="2" id="KW-1185">Reference proteome</keyword>
<dbReference type="AlphaFoldDB" id="A0A1G9UA52"/>
<protein>
    <submittedName>
        <fullName evidence="1">Uncharacterized protein</fullName>
    </submittedName>
</protein>
<reference evidence="1 2" key="1">
    <citation type="submission" date="2016-10" db="EMBL/GenBank/DDBJ databases">
        <authorList>
            <person name="de Groot N.N."/>
        </authorList>
    </citation>
    <scope>NUCLEOTIDE SEQUENCE [LARGE SCALE GENOMIC DNA]</scope>
    <source>
        <strain evidence="1 2">DSM 16077</strain>
    </source>
</reference>